<evidence type="ECO:0000256" key="4">
    <source>
        <dbReference type="ARBA" id="ARBA00022801"/>
    </source>
</evidence>
<dbReference type="PANTHER" id="PTHR42978">
    <property type="entry name" value="QUORUM-QUENCHING LACTONASE YTNP-RELATED-RELATED"/>
    <property type="match status" value="1"/>
</dbReference>
<comment type="cofactor">
    <cofactor evidence="1">
        <name>Zn(2+)</name>
        <dbReference type="ChEBI" id="CHEBI:29105"/>
    </cofactor>
</comment>
<dbReference type="AlphaFoldDB" id="A0A9W9SE66"/>
<reference evidence="7" key="1">
    <citation type="submission" date="2022-12" db="EMBL/GenBank/DDBJ databases">
        <authorList>
            <person name="Petersen C."/>
        </authorList>
    </citation>
    <scope>NUCLEOTIDE SEQUENCE</scope>
    <source>
        <strain evidence="7">IBT 29677</strain>
    </source>
</reference>
<dbReference type="GO" id="GO:0016787">
    <property type="term" value="F:hydrolase activity"/>
    <property type="evidence" value="ECO:0007669"/>
    <property type="project" value="UniProtKB-KW"/>
</dbReference>
<gene>
    <name evidence="7" type="ORF">N7509_013852</name>
</gene>
<dbReference type="GeneID" id="81377469"/>
<dbReference type="SUPFAM" id="SSF56281">
    <property type="entry name" value="Metallo-hydrolase/oxidoreductase"/>
    <property type="match status" value="1"/>
</dbReference>
<dbReference type="InterPro" id="IPR051013">
    <property type="entry name" value="MBL_superfamily_lactonases"/>
</dbReference>
<comment type="similarity">
    <text evidence="2">Belongs to the metallo-beta-lactamase superfamily.</text>
</comment>
<dbReference type="OrthoDB" id="10250730at2759"/>
<evidence type="ECO:0000256" key="3">
    <source>
        <dbReference type="ARBA" id="ARBA00022723"/>
    </source>
</evidence>
<dbReference type="PANTHER" id="PTHR42978:SF2">
    <property type="entry name" value="102 KBASES UNSTABLE REGION: FROM 1 TO 119443"/>
    <property type="match status" value="1"/>
</dbReference>
<evidence type="ECO:0000313" key="7">
    <source>
        <dbReference type="EMBL" id="KAJ5376966.1"/>
    </source>
</evidence>
<dbReference type="RefSeq" id="XP_056481996.1">
    <property type="nucleotide sequence ID" value="XM_056638489.1"/>
</dbReference>
<dbReference type="EMBL" id="JAPZBU010000012">
    <property type="protein sequence ID" value="KAJ5376966.1"/>
    <property type="molecule type" value="Genomic_DNA"/>
</dbReference>
<accession>A0A9W9SE66</accession>
<dbReference type="Pfam" id="PF00753">
    <property type="entry name" value="Lactamase_B"/>
    <property type="match status" value="1"/>
</dbReference>
<organism evidence="7 8">
    <name type="scientific">Penicillium cosmopolitanum</name>
    <dbReference type="NCBI Taxonomy" id="1131564"/>
    <lineage>
        <taxon>Eukaryota</taxon>
        <taxon>Fungi</taxon>
        <taxon>Dikarya</taxon>
        <taxon>Ascomycota</taxon>
        <taxon>Pezizomycotina</taxon>
        <taxon>Eurotiomycetes</taxon>
        <taxon>Eurotiomycetidae</taxon>
        <taxon>Eurotiales</taxon>
        <taxon>Aspergillaceae</taxon>
        <taxon>Penicillium</taxon>
    </lineage>
</organism>
<dbReference type="GO" id="GO:0046872">
    <property type="term" value="F:metal ion binding"/>
    <property type="evidence" value="ECO:0007669"/>
    <property type="project" value="UniProtKB-KW"/>
</dbReference>
<reference evidence="7" key="2">
    <citation type="journal article" date="2023" name="IMA Fungus">
        <title>Comparative genomic study of the Penicillium genus elucidates a diverse pangenome and 15 lateral gene transfer events.</title>
        <authorList>
            <person name="Petersen C."/>
            <person name="Sorensen T."/>
            <person name="Nielsen M.R."/>
            <person name="Sondergaard T.E."/>
            <person name="Sorensen J.L."/>
            <person name="Fitzpatrick D.A."/>
            <person name="Frisvad J.C."/>
            <person name="Nielsen K.L."/>
        </authorList>
    </citation>
    <scope>NUCLEOTIDE SEQUENCE</scope>
    <source>
        <strain evidence="7">IBT 29677</strain>
    </source>
</reference>
<dbReference type="InterPro" id="IPR001279">
    <property type="entry name" value="Metallo-B-lactamas"/>
</dbReference>
<dbReference type="Proteomes" id="UP001147747">
    <property type="component" value="Unassembled WGS sequence"/>
</dbReference>
<evidence type="ECO:0000313" key="8">
    <source>
        <dbReference type="Proteomes" id="UP001147747"/>
    </source>
</evidence>
<evidence type="ECO:0000259" key="6">
    <source>
        <dbReference type="SMART" id="SM00849"/>
    </source>
</evidence>
<feature type="domain" description="Metallo-beta-lactamase" evidence="6">
    <location>
        <begin position="53"/>
        <end position="283"/>
    </location>
</feature>
<dbReference type="SMART" id="SM00849">
    <property type="entry name" value="Lactamase_B"/>
    <property type="match status" value="1"/>
</dbReference>
<keyword evidence="4" id="KW-0378">Hydrolase</keyword>
<dbReference type="Gene3D" id="3.60.15.10">
    <property type="entry name" value="Ribonuclease Z/Hydroxyacylglutathione hydrolase-like"/>
    <property type="match status" value="1"/>
</dbReference>
<sequence>MASPPNDQDVQLTFLTTGTVRIRPSMQSQPANQPAIFRRIRSLCDRKWTQPLPVGVFLLRHPEGNFLFDTGQSPCCNNSGYFPRLAFFNGLLSEFTLEHKDGVVEQLRGLGVEPTDLKGIILSHLHNDHAGGLEDLLNEAPNLPVFISREHWKAFGEHPYFASMEGATPNHWPRGFTPKIVDLEDKPLGPWKQSFPVTDDGKIVIVDTSGHVPGHIGLVIYSRGNNGGNQTTYFLPGDATYGLDCLDKEEPDGINDDPMRALATLKTIKQFARETEVVILPSHDPSTPRLLADRVVYRPSDP</sequence>
<protein>
    <recommendedName>
        <fullName evidence="6">Metallo-beta-lactamase domain-containing protein</fullName>
    </recommendedName>
</protein>
<name>A0A9W9SE66_9EURO</name>
<evidence type="ECO:0000256" key="1">
    <source>
        <dbReference type="ARBA" id="ARBA00001947"/>
    </source>
</evidence>
<dbReference type="CDD" id="cd07729">
    <property type="entry name" value="AHL_lactonase_MBL-fold"/>
    <property type="match status" value="1"/>
</dbReference>
<dbReference type="InterPro" id="IPR036866">
    <property type="entry name" value="RibonucZ/Hydroxyglut_hydro"/>
</dbReference>
<evidence type="ECO:0000256" key="2">
    <source>
        <dbReference type="ARBA" id="ARBA00007749"/>
    </source>
</evidence>
<comment type="caution">
    <text evidence="7">The sequence shown here is derived from an EMBL/GenBank/DDBJ whole genome shotgun (WGS) entry which is preliminary data.</text>
</comment>
<evidence type="ECO:0000256" key="5">
    <source>
        <dbReference type="ARBA" id="ARBA00022833"/>
    </source>
</evidence>
<keyword evidence="3" id="KW-0479">Metal-binding</keyword>
<keyword evidence="8" id="KW-1185">Reference proteome</keyword>
<proteinExistence type="inferred from homology"/>
<keyword evidence="5" id="KW-0862">Zinc</keyword>